<protein>
    <submittedName>
        <fullName evidence="2">Uncharacterized protein</fullName>
    </submittedName>
</protein>
<sequence>MESSWLQWAQDAAMRLWLLSPLLGGLAGAVAALLVLWVGRGRGPLETARAAAAIAERSANIAQDTLAESARLKQIEVVYREFQQVQDDVAFVVAWAQMIAGGTPPEGSERQYLIQTAARLRTSILGTSNNPALQQLQTLSDAVATNHYDALRPQLGHEWTGRLQRAVMQLRRDFGLDEPPEG</sequence>
<evidence type="ECO:0000313" key="2">
    <source>
        <dbReference type="EMBL" id="MCK8783408.1"/>
    </source>
</evidence>
<accession>A0A9X1Y4S2</accession>
<keyword evidence="1" id="KW-0812">Transmembrane</keyword>
<evidence type="ECO:0000313" key="3">
    <source>
        <dbReference type="Proteomes" id="UP001139516"/>
    </source>
</evidence>
<dbReference type="AlphaFoldDB" id="A0A9X1Y4S2"/>
<keyword evidence="1" id="KW-1133">Transmembrane helix</keyword>
<keyword evidence="1" id="KW-0472">Membrane</keyword>
<comment type="caution">
    <text evidence="2">The sequence shown here is derived from an EMBL/GenBank/DDBJ whole genome shotgun (WGS) entry which is preliminary data.</text>
</comment>
<feature type="transmembrane region" description="Helical" evidence="1">
    <location>
        <begin position="16"/>
        <end position="39"/>
    </location>
</feature>
<keyword evidence="3" id="KW-1185">Reference proteome</keyword>
<dbReference type="Proteomes" id="UP001139516">
    <property type="component" value="Unassembled WGS sequence"/>
</dbReference>
<proteinExistence type="predicted"/>
<organism evidence="2 3">
    <name type="scientific">Roseomonas acroporae</name>
    <dbReference type="NCBI Taxonomy" id="2937791"/>
    <lineage>
        <taxon>Bacteria</taxon>
        <taxon>Pseudomonadati</taxon>
        <taxon>Pseudomonadota</taxon>
        <taxon>Alphaproteobacteria</taxon>
        <taxon>Acetobacterales</taxon>
        <taxon>Roseomonadaceae</taxon>
        <taxon>Roseomonas</taxon>
    </lineage>
</organism>
<evidence type="ECO:0000256" key="1">
    <source>
        <dbReference type="SAM" id="Phobius"/>
    </source>
</evidence>
<reference evidence="2" key="1">
    <citation type="submission" date="2022-04" db="EMBL/GenBank/DDBJ databases">
        <title>Roseomonas acroporae sp. nov., isolated from coral Acropora digitifera.</title>
        <authorList>
            <person name="Sun H."/>
        </authorList>
    </citation>
    <scope>NUCLEOTIDE SEQUENCE</scope>
    <source>
        <strain evidence="2">NAR14</strain>
    </source>
</reference>
<name>A0A9X1Y4S2_9PROT</name>
<dbReference type="RefSeq" id="WP_248665531.1">
    <property type="nucleotide sequence ID" value="NZ_JALPRX010000009.1"/>
</dbReference>
<gene>
    <name evidence="2" type="ORF">M0638_03290</name>
</gene>
<dbReference type="EMBL" id="JALPRX010000009">
    <property type="protein sequence ID" value="MCK8783408.1"/>
    <property type="molecule type" value="Genomic_DNA"/>
</dbReference>